<dbReference type="Proteomes" id="UP000199045">
    <property type="component" value="Unassembled WGS sequence"/>
</dbReference>
<gene>
    <name evidence="1" type="ORF">SAMN04488121_10848</name>
</gene>
<dbReference type="Gene3D" id="1.25.40.10">
    <property type="entry name" value="Tetratricopeptide repeat domain"/>
    <property type="match status" value="1"/>
</dbReference>
<dbReference type="EMBL" id="FNBN01000008">
    <property type="protein sequence ID" value="SDH01335.1"/>
    <property type="molecule type" value="Genomic_DNA"/>
</dbReference>
<dbReference type="PROSITE" id="PS51257">
    <property type="entry name" value="PROKAR_LIPOPROTEIN"/>
    <property type="match status" value="1"/>
</dbReference>
<evidence type="ECO:0000313" key="2">
    <source>
        <dbReference type="Proteomes" id="UP000199045"/>
    </source>
</evidence>
<proteinExistence type="predicted"/>
<protein>
    <recommendedName>
        <fullName evidence="3">Curli production assembly/transport component CsgG</fullName>
    </recommendedName>
</protein>
<dbReference type="OrthoDB" id="1489643at2"/>
<sequence length="379" mass="43586">MQNRFLWLIAAPILLILSCKSGEKLYNKGRYDEAVLAFVKKLQKRPDNTVALQLLPQAYAQAQRSHEDKVNGYMISNDPLKWEYIRSEYRVLQRLYDGIHASPAALAIVKPKDYRNAITGAQENAAQVRYDRGVDLLEQGDKAAARQAFDEFQAALGLIPNYRNAAQLRDESFQRGLVNVIVRHVDVRSPYYQFSADQFRDVLIRNLQQRNINRFVQFTDERIARNNKIQPDQFLEMSFNDFVVGQTYVDRSEREVSKEIVVGSVKDSTGKTTINRYATVKAKVYVVKATVVSKGLLDYQLIDVATNNIIRTDRLPGSYTWLNQYGYYKGDERALSDEDKALMTGEDVPPPPPQELFLQFTKPIYDQLTREMQAVYNNM</sequence>
<accession>A0A1G7YYE2</accession>
<dbReference type="AlphaFoldDB" id="A0A1G7YYE2"/>
<dbReference type="RefSeq" id="WP_089836199.1">
    <property type="nucleotide sequence ID" value="NZ_FNBN01000008.1"/>
</dbReference>
<evidence type="ECO:0000313" key="1">
    <source>
        <dbReference type="EMBL" id="SDH01335.1"/>
    </source>
</evidence>
<name>A0A1G7YYE2_CHIFI</name>
<reference evidence="1 2" key="1">
    <citation type="submission" date="2016-10" db="EMBL/GenBank/DDBJ databases">
        <authorList>
            <person name="de Groot N.N."/>
        </authorList>
    </citation>
    <scope>NUCLEOTIDE SEQUENCE [LARGE SCALE GENOMIC DNA]</scope>
    <source>
        <strain evidence="1 2">DSM 527</strain>
    </source>
</reference>
<organism evidence="1 2">
    <name type="scientific">Chitinophaga filiformis</name>
    <name type="common">Myxococcus filiformis</name>
    <name type="synonym">Flexibacter filiformis</name>
    <dbReference type="NCBI Taxonomy" id="104663"/>
    <lineage>
        <taxon>Bacteria</taxon>
        <taxon>Pseudomonadati</taxon>
        <taxon>Bacteroidota</taxon>
        <taxon>Chitinophagia</taxon>
        <taxon>Chitinophagales</taxon>
        <taxon>Chitinophagaceae</taxon>
        <taxon>Chitinophaga</taxon>
    </lineage>
</organism>
<dbReference type="STRING" id="104663.SAMN04488121_10848"/>
<evidence type="ECO:0008006" key="3">
    <source>
        <dbReference type="Google" id="ProtNLM"/>
    </source>
</evidence>
<dbReference type="InterPro" id="IPR011990">
    <property type="entry name" value="TPR-like_helical_dom_sf"/>
</dbReference>
<dbReference type="SUPFAM" id="SSF48452">
    <property type="entry name" value="TPR-like"/>
    <property type="match status" value="1"/>
</dbReference>